<dbReference type="PANTHER" id="PTHR11365:SF10">
    <property type="entry name" value="HYDANTOINASE_OXOPROLINASE"/>
    <property type="match status" value="1"/>
</dbReference>
<evidence type="ECO:0000313" key="3">
    <source>
        <dbReference type="EMBL" id="ADB52531.1"/>
    </source>
</evidence>
<evidence type="ECO:0000313" key="4">
    <source>
        <dbReference type="Proteomes" id="UP000008229"/>
    </source>
</evidence>
<dbReference type="SUPFAM" id="SSF53067">
    <property type="entry name" value="Actin-like ATPase domain"/>
    <property type="match status" value="1"/>
</dbReference>
<feature type="domain" description="Hydantoinase A/oxoprolinase" evidence="1">
    <location>
        <begin position="196"/>
        <end position="368"/>
    </location>
</feature>
<dbReference type="AlphaFoldDB" id="D3F4S4"/>
<dbReference type="Proteomes" id="UP000008229">
    <property type="component" value="Chromosome"/>
</dbReference>
<dbReference type="RefSeq" id="WP_012935582.1">
    <property type="nucleotide sequence ID" value="NC_013739.1"/>
</dbReference>
<dbReference type="InterPro" id="IPR043129">
    <property type="entry name" value="ATPase_NBD"/>
</dbReference>
<dbReference type="KEGG" id="cwo:Cwoe_4116"/>
<dbReference type="PANTHER" id="PTHR11365">
    <property type="entry name" value="5-OXOPROLINASE RELATED"/>
    <property type="match status" value="1"/>
</dbReference>
<dbReference type="GO" id="GO:0016787">
    <property type="term" value="F:hydrolase activity"/>
    <property type="evidence" value="ECO:0007669"/>
    <property type="project" value="InterPro"/>
</dbReference>
<dbReference type="InterPro" id="IPR002821">
    <property type="entry name" value="Hydantoinase_A"/>
</dbReference>
<dbReference type="OrthoDB" id="9768323at2"/>
<accession>D3F4S4</accession>
<dbReference type="Pfam" id="PF05378">
    <property type="entry name" value="Hydant_A_N"/>
    <property type="match status" value="1"/>
</dbReference>
<reference evidence="4" key="2">
    <citation type="submission" date="2010-01" db="EMBL/GenBank/DDBJ databases">
        <title>The complete genome of Conexibacter woesei DSM 14684.</title>
        <authorList>
            <consortium name="US DOE Joint Genome Institute (JGI-PGF)"/>
            <person name="Lucas S."/>
            <person name="Copeland A."/>
            <person name="Lapidus A."/>
            <person name="Glavina del Rio T."/>
            <person name="Dalin E."/>
            <person name="Tice H."/>
            <person name="Bruce D."/>
            <person name="Goodwin L."/>
            <person name="Pitluck S."/>
            <person name="Kyrpides N."/>
            <person name="Mavromatis K."/>
            <person name="Ivanova N."/>
            <person name="Mikhailova N."/>
            <person name="Chertkov O."/>
            <person name="Brettin T."/>
            <person name="Detter J.C."/>
            <person name="Han C."/>
            <person name="Larimer F."/>
            <person name="Land M."/>
            <person name="Hauser L."/>
            <person name="Markowitz V."/>
            <person name="Cheng J.-F."/>
            <person name="Hugenholtz P."/>
            <person name="Woyke T."/>
            <person name="Wu D."/>
            <person name="Pukall R."/>
            <person name="Steenblock K."/>
            <person name="Schneider S."/>
            <person name="Klenk H.-P."/>
            <person name="Eisen J.A."/>
        </authorList>
    </citation>
    <scope>NUCLEOTIDE SEQUENCE [LARGE SCALE GENOMIC DNA]</scope>
    <source>
        <strain evidence="4">DSM 14684 / CIP 108061 / JCM 11494 / NBRC 100937 / ID131577</strain>
    </source>
</reference>
<reference evidence="3 4" key="1">
    <citation type="journal article" date="2010" name="Stand. Genomic Sci.">
        <title>Complete genome sequence of Conexibacter woesei type strain (ID131577).</title>
        <authorList>
            <person name="Pukall R."/>
            <person name="Lapidus A."/>
            <person name="Glavina Del Rio T."/>
            <person name="Copeland A."/>
            <person name="Tice H."/>
            <person name="Cheng J.-F."/>
            <person name="Lucas S."/>
            <person name="Chen F."/>
            <person name="Nolan M."/>
            <person name="Bruce D."/>
            <person name="Goodwin L."/>
            <person name="Pitluck S."/>
            <person name="Mavromatis K."/>
            <person name="Ivanova N."/>
            <person name="Ovchinnikova G."/>
            <person name="Pati A."/>
            <person name="Chen A."/>
            <person name="Palaniappan K."/>
            <person name="Land M."/>
            <person name="Hauser L."/>
            <person name="Chang Y.-J."/>
            <person name="Jeffries C.D."/>
            <person name="Chain P."/>
            <person name="Meincke L."/>
            <person name="Sims D."/>
            <person name="Brettin T."/>
            <person name="Detter J.C."/>
            <person name="Rohde M."/>
            <person name="Goeker M."/>
            <person name="Bristow J."/>
            <person name="Eisen J.A."/>
            <person name="Markowitz V."/>
            <person name="Kyrpides N.C."/>
            <person name="Klenk H.-P."/>
            <person name="Hugenholtz P."/>
        </authorList>
    </citation>
    <scope>NUCLEOTIDE SEQUENCE [LARGE SCALE GENOMIC DNA]</scope>
    <source>
        <strain evidence="4">DSM 14684 / CIP 108061 / JCM 11494 / NBRC 100937 / ID131577</strain>
    </source>
</reference>
<keyword evidence="4" id="KW-1185">Reference proteome</keyword>
<sequence length="519" mass="53353">MPAIDLRLGIDVGGTHTDAVVVDRDDRLVAKAKVATSRDVMGGVAAAIAAASDALGDERSRISHVMLGTTHVTNAMLQRRDLRRVAVLRIGGPATRSVPPLSTWPSDLRNAVVAGSAVVDGGVELDGSEIAAFDADATARFFASVAGAVDGVAITSVFAAVSARHELAAAEIARDVLGDVHVSLSRDIGAIGLIERENATVLNAALVGLAEQIAEALTDALAAHDLDPARFLAQNDGTLMSLEHALRHPVLTIGCGPANSMRGAAHLAGATDALVADVGGTSTEIGALVGGFPCESNDVIGVGGVRTNFRMPAVVALAVGGGTVLTDGEREVRVGPDSVGYALERSALVFGGATATLTDAAVGAGRADIGDERRLRDRPELLRRAIERSDLLLADAVDRAKMVRGEPPLIVVGGASFLVPDDLPGVGSVQRPEHYEVANAFGAAIAQVSGQVDRIVRFGAAGRSSALEKAREAAHAQAVRAGADPNRTEVVEFEEIPLAYLPDPAVRVRVRAVGPLGTA</sequence>
<evidence type="ECO:0000259" key="1">
    <source>
        <dbReference type="Pfam" id="PF01968"/>
    </source>
</evidence>
<gene>
    <name evidence="3" type="ordered locus">Cwoe_4116</name>
</gene>
<dbReference type="eggNOG" id="COG0145">
    <property type="taxonomic scope" value="Bacteria"/>
</dbReference>
<dbReference type="InterPro" id="IPR008040">
    <property type="entry name" value="Hydant_A_N"/>
</dbReference>
<dbReference type="EMBL" id="CP001854">
    <property type="protein sequence ID" value="ADB52531.1"/>
    <property type="molecule type" value="Genomic_DNA"/>
</dbReference>
<dbReference type="Pfam" id="PF01968">
    <property type="entry name" value="Hydantoinase_A"/>
    <property type="match status" value="1"/>
</dbReference>
<evidence type="ECO:0000259" key="2">
    <source>
        <dbReference type="Pfam" id="PF05378"/>
    </source>
</evidence>
<dbReference type="Gene3D" id="3.30.420.40">
    <property type="match status" value="1"/>
</dbReference>
<dbReference type="InterPro" id="IPR045079">
    <property type="entry name" value="Oxoprolinase-like"/>
</dbReference>
<organism evidence="3 4">
    <name type="scientific">Conexibacter woesei (strain DSM 14684 / CCUG 47730 / CIP 108061 / JCM 11494 / NBRC 100937 / ID131577)</name>
    <dbReference type="NCBI Taxonomy" id="469383"/>
    <lineage>
        <taxon>Bacteria</taxon>
        <taxon>Bacillati</taxon>
        <taxon>Actinomycetota</taxon>
        <taxon>Thermoleophilia</taxon>
        <taxon>Solirubrobacterales</taxon>
        <taxon>Conexibacteraceae</taxon>
        <taxon>Conexibacter</taxon>
    </lineage>
</organism>
<protein>
    <submittedName>
        <fullName evidence="3">Hydantoinase/oxoprolinase</fullName>
    </submittedName>
</protein>
<feature type="domain" description="Hydantoinase/oxoprolinase N-terminal" evidence="2">
    <location>
        <begin position="7"/>
        <end position="176"/>
    </location>
</feature>
<proteinExistence type="predicted"/>
<name>D3F4S4_CONWI</name>
<dbReference type="HOGENOM" id="CLU_007154_1_1_11"/>
<dbReference type="STRING" id="469383.Cwoe_4116"/>